<dbReference type="EMBL" id="MT144423">
    <property type="protein sequence ID" value="QJA53451.1"/>
    <property type="molecule type" value="Genomic_DNA"/>
</dbReference>
<name>A0A6H2A1C1_9ZZZZ</name>
<organism evidence="1">
    <name type="scientific">viral metagenome</name>
    <dbReference type="NCBI Taxonomy" id="1070528"/>
    <lineage>
        <taxon>unclassified sequences</taxon>
        <taxon>metagenomes</taxon>
        <taxon>organismal metagenomes</taxon>
    </lineage>
</organism>
<sequence>MAVQQVRVERDGLVLHGPSRVSRDAYVGVQVHVVAFDGRPHDAWAQAVDLAYDTYGAIATEDNTVGQIAQVDGVDGRRASDPAAGRWFSLHLNLYGMKVRPLNARLAAFPLQS</sequence>
<reference evidence="1" key="1">
    <citation type="submission" date="2020-03" db="EMBL/GenBank/DDBJ databases">
        <title>The deep terrestrial virosphere.</title>
        <authorList>
            <person name="Holmfeldt K."/>
            <person name="Nilsson E."/>
            <person name="Simone D."/>
            <person name="Lopez-Fernandez M."/>
            <person name="Wu X."/>
            <person name="de Brujin I."/>
            <person name="Lundin D."/>
            <person name="Andersson A."/>
            <person name="Bertilsson S."/>
            <person name="Dopson M."/>
        </authorList>
    </citation>
    <scope>NUCLEOTIDE SEQUENCE</scope>
    <source>
        <strain evidence="1">TM448A03559</strain>
    </source>
</reference>
<accession>A0A6H2A1C1</accession>
<gene>
    <name evidence="1" type="ORF">TM448A03559_0001</name>
</gene>
<protein>
    <submittedName>
        <fullName evidence="1">Uncharacterized protein</fullName>
    </submittedName>
</protein>
<evidence type="ECO:0000313" key="1">
    <source>
        <dbReference type="EMBL" id="QJA53451.1"/>
    </source>
</evidence>
<proteinExistence type="predicted"/>
<dbReference type="AlphaFoldDB" id="A0A6H2A1C1"/>